<organism evidence="1 2">
    <name type="scientific">Bifidobacterium pseudolongum subsp. globosum</name>
    <dbReference type="NCBI Taxonomy" id="1690"/>
    <lineage>
        <taxon>Bacteria</taxon>
        <taxon>Bacillati</taxon>
        <taxon>Actinomycetota</taxon>
        <taxon>Actinomycetes</taxon>
        <taxon>Bifidobacteriales</taxon>
        <taxon>Bifidobacteriaceae</taxon>
        <taxon>Bifidobacterium</taxon>
    </lineage>
</organism>
<feature type="non-terminal residue" evidence="1">
    <location>
        <position position="183"/>
    </location>
</feature>
<protein>
    <submittedName>
        <fullName evidence="1">Uncharacterized protein</fullName>
    </submittedName>
</protein>
<dbReference type="EMBL" id="PCHH01000004">
    <property type="protein sequence ID" value="PKV03450.1"/>
    <property type="molecule type" value="Genomic_DNA"/>
</dbReference>
<dbReference type="AlphaFoldDB" id="A0A2N3R4A9"/>
<comment type="caution">
    <text evidence="1">The sequence shown here is derived from an EMBL/GenBank/DDBJ whole genome shotgun (WGS) entry which is preliminary data.</text>
</comment>
<proteinExistence type="predicted"/>
<sequence length="183" mass="21094">MYAGFLSSVDSFTNDVVDWLGRQSPDHRVLFMVDEVGQFIGDSTQRMLDLQSIAEDLSVKTNGRAWIVVTSQENLDTIISDQNQRQGNDFSKIQGRFSIKLKLNSADTIEVIQKRLLDKKPAYIPELEELWEHEHDNMRTLFEFNAYTRFKNNDSGSESDFVASYPFLNYEFGLLQTAFRAMS</sequence>
<name>A0A2N3R4A9_9BIFI</name>
<evidence type="ECO:0000313" key="1">
    <source>
        <dbReference type="EMBL" id="PKV03450.1"/>
    </source>
</evidence>
<gene>
    <name evidence="1" type="ORF">CQR50_1158</name>
</gene>
<dbReference type="Proteomes" id="UP000233762">
    <property type="component" value="Unassembled WGS sequence"/>
</dbReference>
<reference evidence="1 2" key="1">
    <citation type="submission" date="2017-10" db="EMBL/GenBank/DDBJ databases">
        <title>Bifidobacterium genomics.</title>
        <authorList>
            <person name="Lugli G.A."/>
            <person name="Milani C."/>
            <person name="Mancabelli L."/>
        </authorList>
    </citation>
    <scope>NUCLEOTIDE SEQUENCE [LARGE SCALE GENOMIC DNA]</scope>
    <source>
        <strain evidence="1 2">1520B</strain>
    </source>
</reference>
<accession>A0A2N3R4A9</accession>
<evidence type="ECO:0000313" key="2">
    <source>
        <dbReference type="Proteomes" id="UP000233762"/>
    </source>
</evidence>